<dbReference type="KEGG" id="parq:DSM112329_04213"/>
<dbReference type="AlphaFoldDB" id="A0AAU7B022"/>
<feature type="domain" description="SnoaL-like" evidence="1">
    <location>
        <begin position="17"/>
        <end position="117"/>
    </location>
</feature>
<sequence>MSTGQVAPENARAFYGFVENFLGGNVDAALEFIHPDVLAHEPPALPYGGEWKGKDGFRALMEMIGATVEVEATPIGLHDAGDTMIAIFNAKFTSRASGASVEMPVCEVYGFTDGLISNVNVFYKDPCEFAERISGV</sequence>
<organism evidence="2">
    <name type="scientific">Paraconexibacter sp. AEG42_29</name>
    <dbReference type="NCBI Taxonomy" id="2997339"/>
    <lineage>
        <taxon>Bacteria</taxon>
        <taxon>Bacillati</taxon>
        <taxon>Actinomycetota</taxon>
        <taxon>Thermoleophilia</taxon>
        <taxon>Solirubrobacterales</taxon>
        <taxon>Paraconexibacteraceae</taxon>
        <taxon>Paraconexibacter</taxon>
    </lineage>
</organism>
<reference evidence="2" key="1">
    <citation type="submission" date="2022-12" db="EMBL/GenBank/DDBJ databases">
        <title>Paraconexibacter alkalitolerans sp. nov. and Baekduia alba sp. nov., isolated from soil and emended description of the genera Paraconexibacter (Chun et al., 2020) and Baekduia (An et al., 2020).</title>
        <authorList>
            <person name="Vieira S."/>
            <person name="Huber K.J."/>
            <person name="Geppert A."/>
            <person name="Wolf J."/>
            <person name="Neumann-Schaal M."/>
            <person name="Muesken M."/>
            <person name="Overmann J."/>
        </authorList>
    </citation>
    <scope>NUCLEOTIDE SEQUENCE</scope>
    <source>
        <strain evidence="2">AEG42_29</strain>
    </source>
</reference>
<proteinExistence type="predicted"/>
<dbReference type="SUPFAM" id="SSF54427">
    <property type="entry name" value="NTF2-like"/>
    <property type="match status" value="1"/>
</dbReference>
<dbReference type="Gene3D" id="3.10.450.50">
    <property type="match status" value="1"/>
</dbReference>
<gene>
    <name evidence="2" type="ORF">DSM112329_04213</name>
</gene>
<dbReference type="EMBL" id="CP114014">
    <property type="protein sequence ID" value="XAY07332.1"/>
    <property type="molecule type" value="Genomic_DNA"/>
</dbReference>
<protein>
    <recommendedName>
        <fullName evidence="1">SnoaL-like domain-containing protein</fullName>
    </recommendedName>
</protein>
<dbReference type="InterPro" id="IPR037401">
    <property type="entry name" value="SnoaL-like"/>
</dbReference>
<evidence type="ECO:0000313" key="2">
    <source>
        <dbReference type="EMBL" id="XAY07332.1"/>
    </source>
</evidence>
<dbReference type="Pfam" id="PF12680">
    <property type="entry name" value="SnoaL_2"/>
    <property type="match status" value="1"/>
</dbReference>
<name>A0AAU7B022_9ACTN</name>
<dbReference type="RefSeq" id="WP_354698531.1">
    <property type="nucleotide sequence ID" value="NZ_CP114014.1"/>
</dbReference>
<evidence type="ECO:0000259" key="1">
    <source>
        <dbReference type="Pfam" id="PF12680"/>
    </source>
</evidence>
<accession>A0AAU7B022</accession>
<dbReference type="InterPro" id="IPR032710">
    <property type="entry name" value="NTF2-like_dom_sf"/>
</dbReference>